<dbReference type="EMBL" id="JBEPLY010000013">
    <property type="protein sequence ID" value="MET3601480.1"/>
    <property type="molecule type" value="Genomic_DNA"/>
</dbReference>
<evidence type="ECO:0000313" key="2">
    <source>
        <dbReference type="Proteomes" id="UP001549164"/>
    </source>
</evidence>
<evidence type="ECO:0000313" key="1">
    <source>
        <dbReference type="EMBL" id="MET3601480.1"/>
    </source>
</evidence>
<name>A0ABV2IEY5_9HYPH</name>
<organism evidence="1 2">
    <name type="scientific">Martelella mangrovi</name>
    <dbReference type="NCBI Taxonomy" id="1397477"/>
    <lineage>
        <taxon>Bacteria</taxon>
        <taxon>Pseudomonadati</taxon>
        <taxon>Pseudomonadota</taxon>
        <taxon>Alphaproteobacteria</taxon>
        <taxon>Hyphomicrobiales</taxon>
        <taxon>Aurantimonadaceae</taxon>
        <taxon>Martelella</taxon>
    </lineage>
</organism>
<comment type="caution">
    <text evidence="1">The sequence shown here is derived from an EMBL/GenBank/DDBJ whole genome shotgun (WGS) entry which is preliminary data.</text>
</comment>
<gene>
    <name evidence="1" type="ORF">ABID12_003438</name>
</gene>
<reference evidence="1 2" key="1">
    <citation type="submission" date="2024-06" db="EMBL/GenBank/DDBJ databases">
        <title>Genomic Encyclopedia of Type Strains, Phase IV (KMG-IV): sequencing the most valuable type-strain genomes for metagenomic binning, comparative biology and taxonomic classification.</title>
        <authorList>
            <person name="Goeker M."/>
        </authorList>
    </citation>
    <scope>NUCLEOTIDE SEQUENCE [LARGE SCALE GENOMIC DNA]</scope>
    <source>
        <strain evidence="1 2">DSM 28102</strain>
    </source>
</reference>
<accession>A0ABV2IEY5</accession>
<sequence length="616" mass="65500">MLRDAETLLAALSETGKEPTIRFEERKALIDVPGEPGVHYIAGGGPQAMISKGDPGIRATKVRHAAAFLALRRQTGAEPEAPFQRAAADKSTGTAVEASDAGFLNQVRDALENAARFGLSTPSEALADRLFDLALSSRADALPRLSRAVLQVAGQIRRKADKGELGAAPLAVLENIAEAYALATALTSHPDDVQLRGEVRAKLEPLDDRILAGHGLSIWRTDTGARGVTAYFRSLDNGADAAPVIYTITLARAAGQDPGFDPTSAAQSEQVFGHSLAALATSVFRLSGARCSSEGRLSVGNHGSAVKLDQTIAGVISRETDDVAEGRQEEATQKTGLLQDFSSLAALVASAAHPDRQGPIAAFIDVETIGKPWFDPLAQELAIPVCDDKGFWVELTVSGSEQAMLRALEYITLVREQAASSAIAVNVTAAEGNTRLTPLGLLARAPKEESVSDRLATFGRKFIGQKNKSDAIRFDELVLFDILPSNSGSSDSTGDRTVLDQLVEGLQRGGKALVYKRYNGGQNLTDQWIKTAIDDALALAELGGRMADHRRMARLETAGARLDKAGLAPLSDALRRLVNSLEADRPAALLQFVYLASSLRDLTPTLPSLTVHPQNL</sequence>
<protein>
    <submittedName>
        <fullName evidence="1">Uncharacterized protein</fullName>
    </submittedName>
</protein>
<proteinExistence type="predicted"/>
<keyword evidence="2" id="KW-1185">Reference proteome</keyword>
<dbReference type="Proteomes" id="UP001549164">
    <property type="component" value="Unassembled WGS sequence"/>
</dbReference>